<evidence type="ECO:0000256" key="1">
    <source>
        <dbReference type="SAM" id="SignalP"/>
    </source>
</evidence>
<keyword evidence="1" id="KW-0732">Signal</keyword>
<proteinExistence type="predicted"/>
<keyword evidence="3" id="KW-1185">Reference proteome</keyword>
<gene>
    <name evidence="2" type="ORF">BLX24_11155</name>
</gene>
<evidence type="ECO:0000313" key="3">
    <source>
        <dbReference type="Proteomes" id="UP000181790"/>
    </source>
</evidence>
<accession>A0A1S2VLW0</accession>
<dbReference type="AlphaFoldDB" id="A0A1S2VLW0"/>
<dbReference type="InterPro" id="IPR038636">
    <property type="entry name" value="Wzi_sf"/>
</dbReference>
<comment type="caution">
    <text evidence="2">The sequence shown here is derived from an EMBL/GenBank/DDBJ whole genome shotgun (WGS) entry which is preliminary data.</text>
</comment>
<reference evidence="2 3" key="1">
    <citation type="submission" date="2016-10" db="EMBL/GenBank/DDBJ databases">
        <title>Arsenicibacter rosenii gen. nov., sp. nov., an efficient arsenic-methylating bacterium isolated from an arsenic-contaminated paddy soil.</title>
        <authorList>
            <person name="Huang K."/>
        </authorList>
    </citation>
    <scope>NUCLEOTIDE SEQUENCE [LARGE SCALE GENOMIC DNA]</scope>
    <source>
        <strain evidence="2 3">SM-1</strain>
    </source>
</reference>
<feature type="signal peptide" evidence="1">
    <location>
        <begin position="1"/>
        <end position="19"/>
    </location>
</feature>
<evidence type="ECO:0008006" key="4">
    <source>
        <dbReference type="Google" id="ProtNLM"/>
    </source>
</evidence>
<dbReference type="Proteomes" id="UP000181790">
    <property type="component" value="Unassembled WGS sequence"/>
</dbReference>
<feature type="chain" id="PRO_5010233489" description="Capsule assembly Wzi family protein" evidence="1">
    <location>
        <begin position="20"/>
        <end position="492"/>
    </location>
</feature>
<protein>
    <recommendedName>
        <fullName evidence="4">Capsule assembly Wzi family protein</fullName>
    </recommendedName>
</protein>
<dbReference type="OrthoDB" id="596512at2"/>
<organism evidence="2 3">
    <name type="scientific">Arsenicibacter rosenii</name>
    <dbReference type="NCBI Taxonomy" id="1750698"/>
    <lineage>
        <taxon>Bacteria</taxon>
        <taxon>Pseudomonadati</taxon>
        <taxon>Bacteroidota</taxon>
        <taxon>Cytophagia</taxon>
        <taxon>Cytophagales</taxon>
        <taxon>Spirosomataceae</taxon>
        <taxon>Arsenicibacter</taxon>
    </lineage>
</organism>
<dbReference type="Gene3D" id="2.40.160.130">
    <property type="entry name" value="Capsule assembly protein Wzi"/>
    <property type="match status" value="1"/>
</dbReference>
<name>A0A1S2VLW0_9BACT</name>
<dbReference type="EMBL" id="MORL01000005">
    <property type="protein sequence ID" value="OIN58788.1"/>
    <property type="molecule type" value="Genomic_DNA"/>
</dbReference>
<sequence>MPRLLNLLGGLLLSLPAMAQTVPDSTSKPASYTAELGGVICSTNRTPFWLRANQFGLVPLNGSSATLRLGTTFERPLKKGSKWAAGYGAYVVGNVGATNQVLVPEAYGRIRRGALELWAGRRRQVIGLTDTLLTSGSYSWSGNALPITRVQFGTTGFVPIGFTKGVLAINAFMAHGWFPAADSVRGSFLHQKAVYGRIGKPSWPVRIYGGLLHNVQWGGYSTYRVIRKYGGRDDGKLPSSFRDYLYMLVAKQPKGFSENLSSIDTLNQIGNHLGNIDLAIEVAVKNWNVLLYNQHPFEDKSGLIYMNFPDGIYGIRLKNTNTKAKGIQLKQFTVEYVYTVDQSGLTHTRTDQRYGGGDNYFNHSQYRTGWVVDHNILGTPFITRWQDVRPGLTNTKDPNLRVITNNKIKVAHLGFLLQLPAAVLLEGRASYSHNLGSFVNKQQPKQFSGILKAIAPIFVSGQRFDLNIALAIDQGELYVNSIGGFIGIRKTW</sequence>
<dbReference type="RefSeq" id="WP_071503240.1">
    <property type="nucleotide sequence ID" value="NZ_MORL01000005.1"/>
</dbReference>
<evidence type="ECO:0000313" key="2">
    <source>
        <dbReference type="EMBL" id="OIN58788.1"/>
    </source>
</evidence>